<evidence type="ECO:0000256" key="2">
    <source>
        <dbReference type="SAM" id="Phobius"/>
    </source>
</evidence>
<dbReference type="Pfam" id="PF18701">
    <property type="entry name" value="DUF5641"/>
    <property type="match status" value="1"/>
</dbReference>
<sequence length="1481" mass="170829">MTLGAKIFRFLNQELKVATDNLTIWSDSQCNIERLKKIGKYDRFVTNRLQKIRNLCPVKHLVSNDNPSDLCSRGSTPGDLSVNRLWWYGPKWLSLPKEKWPTPLVEYLPGSEIQDKTEEFTLAATVEEKLEPCVINIERFSNYKRLLSAMSYVILFIKKLRGLIKSPIITSTTIKVAENYLILKAQENWPPSEEVKSSLQIFERKGLLRCRGRIEEADLRDNTKFPVFLPKESWLTKLIILDLHKTNKHCGTQTLLALIRRKYWILKGRKEVERVLFSTKYGCLTCRKFRLRPYNLQKFDTLPKYRVSSSRPFTTTGIDYFGPMKIKGHSKNTLEKIYGALFTCMSVRAIHLELAEDLSAEAFLRAYRRFTARRGIPSLIISDNATNFTLGSKIVRELNSEMKFKGTEWKFITPRNPREGGAWERMVGITKMSIRRCIGRNLLQKHDLQTLLCEVEAIVNSRPLTFMSEKEPLRALRPIDFLIPYDDFSVTLPYKITDKNDEDYEPKNSDLKRKMNGVQIRLDKLWRIWQSHYLLALRERTQKPLARENYIPKEGDIVLLSEEETPRSHWKLARIVLLIRGRDGIIRTVKILINGKIFKRSINVLFPLEIQGNNHKMDNTNVNFVGVATIESSRPPNKPCELDTCHSSKWERRNSATSDDSTYTMQISEEQPQHKSSLRKSPVRQEPNNQATKNKHFPTLPANYKIPRKQFKRPKRLAISGLNALFKTLGAGKYSFRDGQRIAKLERERIAKCNKPTARKHRETLRQNNALNRYNVEFKKNYRKEDYAGKEKKANTSLATIAWDEELAKRQDKDKEMAAKREAQKARREMGIGKSPQNENEIPTPPVPPPTKAPYNIFTNCHGIDHKDCFHSREVSFNAHMRPKANIFNLPIMLNILQMVIFDWIMRQYKRPIFMLETCEKLLSKKDDMVYLLLQFWDLIKADPKKAIKDKTIKDILDTRIANCHVLRKIWEENSYGAVQLEDPPESNKILTGPYNWLIALTDLINRVLTKRRFEFFTASPPLMLVEADTILVSENTVQSANAWSNEKSVRLITIDGSRELQEIIFTGRFVREIIYIVQADDQISGGIESSLRFFAENSLKFKTTLVLHEPEKYTDRMRMVEQFKNMAETYGTGFYTMRGRPGELAEIREKINSTPRFTTTENQEEMDADMPTTSGFDTTQIEKIREKFKPTPTMVAEPMIINAKLAAHYKERNKSPPASHYKEKEEERLKGLARTKWPQGKYCMFVIMLLAIFLPTVVSAINSPLLIQIQKKADQNAMPEFRGPHTTISKKGRRITVALSPEKKAHLAELQKRLKAAATTTTTTTSPPPTTTTTTTTLTFKSTLPPKPLPTTLRPIQVLTSSPAPNPVAPQKTVLIPPKSNLQPQHIPQNLYNSTTQIQTLAPRFQNTETIAPTQPPSSNLKQRQPPKLANNAPSYQPITQKASETTENDFSNWLKNLHHEYTRYEQSTAASNTRTIWTR</sequence>
<dbReference type="InterPro" id="IPR012337">
    <property type="entry name" value="RNaseH-like_sf"/>
</dbReference>
<feature type="compositionally biased region" description="Polar residues" evidence="1">
    <location>
        <begin position="655"/>
        <end position="670"/>
    </location>
</feature>
<feature type="region of interest" description="Disordered" evidence="1">
    <location>
        <begin position="1410"/>
        <end position="1436"/>
    </location>
</feature>
<feature type="compositionally biased region" description="Polar residues" evidence="1">
    <location>
        <begin position="1410"/>
        <end position="1424"/>
    </location>
</feature>
<dbReference type="PANTHER" id="PTHR47331">
    <property type="entry name" value="PHD-TYPE DOMAIN-CONTAINING PROTEIN"/>
    <property type="match status" value="1"/>
</dbReference>
<feature type="region of interest" description="Disordered" evidence="1">
    <location>
        <begin position="1317"/>
        <end position="1351"/>
    </location>
</feature>
<evidence type="ECO:0000256" key="1">
    <source>
        <dbReference type="SAM" id="MobiDB-lite"/>
    </source>
</evidence>
<feature type="transmembrane region" description="Helical" evidence="2">
    <location>
        <begin position="1243"/>
        <end position="1262"/>
    </location>
</feature>
<feature type="region of interest" description="Disordered" evidence="1">
    <location>
        <begin position="650"/>
        <end position="701"/>
    </location>
</feature>
<protein>
    <submittedName>
        <fullName evidence="5">Integrase catalytic domain-containing protein</fullName>
    </submittedName>
</protein>
<dbReference type="WBParaSite" id="Minc3s00155g06281">
    <property type="protein sequence ID" value="Minc3s00155g06281"/>
    <property type="gene ID" value="Minc3s00155g06281"/>
</dbReference>
<dbReference type="GO" id="GO:0003676">
    <property type="term" value="F:nucleic acid binding"/>
    <property type="evidence" value="ECO:0007669"/>
    <property type="project" value="InterPro"/>
</dbReference>
<keyword evidence="2" id="KW-0812">Transmembrane</keyword>
<organism evidence="4 5">
    <name type="scientific">Meloidogyne incognita</name>
    <name type="common">Southern root-knot nematode worm</name>
    <name type="synonym">Oxyuris incognita</name>
    <dbReference type="NCBI Taxonomy" id="6306"/>
    <lineage>
        <taxon>Eukaryota</taxon>
        <taxon>Metazoa</taxon>
        <taxon>Ecdysozoa</taxon>
        <taxon>Nematoda</taxon>
        <taxon>Chromadorea</taxon>
        <taxon>Rhabditida</taxon>
        <taxon>Tylenchina</taxon>
        <taxon>Tylenchomorpha</taxon>
        <taxon>Tylenchoidea</taxon>
        <taxon>Meloidogynidae</taxon>
        <taxon>Meloidogyninae</taxon>
        <taxon>Meloidogyne</taxon>
        <taxon>Meloidogyne incognita group</taxon>
    </lineage>
</organism>
<feature type="region of interest" description="Disordered" evidence="1">
    <location>
        <begin position="826"/>
        <end position="849"/>
    </location>
</feature>
<dbReference type="SUPFAM" id="SSF53098">
    <property type="entry name" value="Ribonuclease H-like"/>
    <property type="match status" value="1"/>
</dbReference>
<dbReference type="InterPro" id="IPR001584">
    <property type="entry name" value="Integrase_cat-core"/>
</dbReference>
<evidence type="ECO:0000313" key="5">
    <source>
        <dbReference type="WBParaSite" id="Minc3s00155g06281"/>
    </source>
</evidence>
<dbReference type="Gene3D" id="3.30.420.10">
    <property type="entry name" value="Ribonuclease H-like superfamily/Ribonuclease H"/>
    <property type="match status" value="1"/>
</dbReference>
<dbReference type="Proteomes" id="UP000887563">
    <property type="component" value="Unplaced"/>
</dbReference>
<keyword evidence="4" id="KW-1185">Reference proteome</keyword>
<dbReference type="GO" id="GO:0015074">
    <property type="term" value="P:DNA integration"/>
    <property type="evidence" value="ECO:0007669"/>
    <property type="project" value="InterPro"/>
</dbReference>
<proteinExistence type="predicted"/>
<reference evidence="5" key="1">
    <citation type="submission" date="2022-11" db="UniProtKB">
        <authorList>
            <consortium name="WormBaseParasite"/>
        </authorList>
    </citation>
    <scope>IDENTIFICATION</scope>
</reference>
<evidence type="ECO:0000259" key="3">
    <source>
        <dbReference type="PROSITE" id="PS50994"/>
    </source>
</evidence>
<keyword evidence="2" id="KW-0472">Membrane</keyword>
<keyword evidence="2" id="KW-1133">Transmembrane helix</keyword>
<feature type="compositionally biased region" description="Low complexity" evidence="1">
    <location>
        <begin position="1320"/>
        <end position="1345"/>
    </location>
</feature>
<dbReference type="InterPro" id="IPR040676">
    <property type="entry name" value="DUF5641"/>
</dbReference>
<dbReference type="InterPro" id="IPR036397">
    <property type="entry name" value="RNaseH_sf"/>
</dbReference>
<dbReference type="PROSITE" id="PS50994">
    <property type="entry name" value="INTEGRASE"/>
    <property type="match status" value="1"/>
</dbReference>
<feature type="domain" description="Integrase catalytic" evidence="3">
    <location>
        <begin position="308"/>
        <end position="480"/>
    </location>
</feature>
<name>A0A914KX98_MELIC</name>
<accession>A0A914KX98</accession>
<evidence type="ECO:0000313" key="4">
    <source>
        <dbReference type="Proteomes" id="UP000887563"/>
    </source>
</evidence>